<gene>
    <name evidence="1" type="ORF">GT664_12660</name>
</gene>
<dbReference type="GO" id="GO:0005829">
    <property type="term" value="C:cytosol"/>
    <property type="evidence" value="ECO:0007669"/>
    <property type="project" value="TreeGrafter"/>
</dbReference>
<dbReference type="NCBIfam" id="TIGR01484">
    <property type="entry name" value="HAD-SF-IIB"/>
    <property type="match status" value="1"/>
</dbReference>
<dbReference type="Proteomes" id="UP000604383">
    <property type="component" value="Unassembled WGS sequence"/>
</dbReference>
<accession>A0AB36B9J8</accession>
<dbReference type="Gene3D" id="3.30.1240.10">
    <property type="match status" value="1"/>
</dbReference>
<dbReference type="GO" id="GO:0016791">
    <property type="term" value="F:phosphatase activity"/>
    <property type="evidence" value="ECO:0007669"/>
    <property type="project" value="UniProtKB-ARBA"/>
</dbReference>
<dbReference type="SFLD" id="SFLDS00003">
    <property type="entry name" value="Haloacid_Dehalogenase"/>
    <property type="match status" value="1"/>
</dbReference>
<dbReference type="Pfam" id="PF08282">
    <property type="entry name" value="Hydrolase_3"/>
    <property type="match status" value="1"/>
</dbReference>
<sequence>MMHKLEKKVILIDVDGTLVDYENHLPPSAVKAIRMARAQGHLVYICTGRSRSEVYDEIWNIRLDGMIGANGGYIEHHGEVLFHAHLKKEQCSAIVDWLHSRNLEFYLESNTGLYASEHFEEAGEPVMQKYMQRKGNWQENIHIRAQYPDMVFGENLYREDVNKISFILNSYADVTAAAQFFPDLKISTWGGKGETALFGDIGIQDIDKATAISLLLKYLHMEQKDTIAFGDAAVDIPMLEYCALGIAMASGGKEIKAMADDITAAVNEDGLYKAFLKYNLL</sequence>
<dbReference type="EMBL" id="WWTN01000021">
    <property type="protein sequence ID" value="MZH56577.1"/>
    <property type="molecule type" value="Genomic_DNA"/>
</dbReference>
<dbReference type="GO" id="GO:0000287">
    <property type="term" value="F:magnesium ion binding"/>
    <property type="evidence" value="ECO:0007669"/>
    <property type="project" value="TreeGrafter"/>
</dbReference>
<organism evidence="1 2">
    <name type="scientific">Clostridium innocuum</name>
    <dbReference type="NCBI Taxonomy" id="1522"/>
    <lineage>
        <taxon>Bacteria</taxon>
        <taxon>Bacillati</taxon>
        <taxon>Bacillota</taxon>
        <taxon>Clostridia</taxon>
        <taxon>Eubacteriales</taxon>
        <taxon>Clostridiaceae</taxon>
        <taxon>Clostridium</taxon>
    </lineage>
</organism>
<dbReference type="InterPro" id="IPR036412">
    <property type="entry name" value="HAD-like_sf"/>
</dbReference>
<keyword evidence="1" id="KW-0378">Hydrolase</keyword>
<dbReference type="PANTHER" id="PTHR10000">
    <property type="entry name" value="PHOSPHOSERINE PHOSPHATASE"/>
    <property type="match status" value="1"/>
</dbReference>
<dbReference type="SUPFAM" id="SSF56784">
    <property type="entry name" value="HAD-like"/>
    <property type="match status" value="1"/>
</dbReference>
<evidence type="ECO:0000313" key="2">
    <source>
        <dbReference type="Proteomes" id="UP000604383"/>
    </source>
</evidence>
<protein>
    <submittedName>
        <fullName evidence="1">Cof-type HAD-IIB family hydrolase</fullName>
    </submittedName>
</protein>
<reference evidence="1" key="1">
    <citation type="journal article" date="2019" name="Nat. Med.">
        <title>A library of human gut bacterial isolates paired with longitudinal multiomics data enables mechanistic microbiome research.</title>
        <authorList>
            <person name="Poyet M."/>
            <person name="Groussin M."/>
            <person name="Gibbons S.M."/>
            <person name="Avila-Pacheco J."/>
            <person name="Jiang X."/>
            <person name="Kearney S.M."/>
            <person name="Perrotta A.R."/>
            <person name="Berdy B."/>
            <person name="Zhao S."/>
            <person name="Lieberman T.D."/>
            <person name="Swanson P.K."/>
            <person name="Smith M."/>
            <person name="Roesemann S."/>
            <person name="Alexander J.E."/>
            <person name="Rich S.A."/>
            <person name="Livny J."/>
            <person name="Vlamakis H."/>
            <person name="Clish C."/>
            <person name="Bullock K."/>
            <person name="Deik A."/>
            <person name="Scott J."/>
            <person name="Pierce K.A."/>
            <person name="Xavier R.J."/>
            <person name="Alm E.J."/>
        </authorList>
    </citation>
    <scope>NUCLEOTIDE SEQUENCE</scope>
    <source>
        <strain evidence="1">BIOML-A12</strain>
    </source>
</reference>
<proteinExistence type="predicted"/>
<dbReference type="InterPro" id="IPR023214">
    <property type="entry name" value="HAD_sf"/>
</dbReference>
<dbReference type="NCBIfam" id="TIGR00099">
    <property type="entry name" value="Cof-subfamily"/>
    <property type="match status" value="1"/>
</dbReference>
<evidence type="ECO:0000313" key="1">
    <source>
        <dbReference type="EMBL" id="MZH56577.1"/>
    </source>
</evidence>
<comment type="caution">
    <text evidence="1">The sequence shown here is derived from an EMBL/GenBank/DDBJ whole genome shotgun (WGS) entry which is preliminary data.</text>
</comment>
<dbReference type="InterPro" id="IPR006379">
    <property type="entry name" value="HAD-SF_hydro_IIB"/>
</dbReference>
<dbReference type="RefSeq" id="WP_161129283.1">
    <property type="nucleotide sequence ID" value="NZ_WWTP01000021.1"/>
</dbReference>
<dbReference type="SFLD" id="SFLDG01140">
    <property type="entry name" value="C2.B:_Phosphomannomutase_and_P"/>
    <property type="match status" value="1"/>
</dbReference>
<dbReference type="PANTHER" id="PTHR10000:SF25">
    <property type="entry name" value="PHOSPHATASE YKRA-RELATED"/>
    <property type="match status" value="1"/>
</dbReference>
<dbReference type="InterPro" id="IPR000150">
    <property type="entry name" value="Cof"/>
</dbReference>
<dbReference type="Gene3D" id="3.40.50.1000">
    <property type="entry name" value="HAD superfamily/HAD-like"/>
    <property type="match status" value="1"/>
</dbReference>
<dbReference type="AlphaFoldDB" id="A0AB36B9J8"/>
<name>A0AB36B9J8_CLOIN</name>